<reference evidence="2" key="2">
    <citation type="submission" date="2020-09" db="EMBL/GenBank/DDBJ databases">
        <authorList>
            <person name="Sun Q."/>
            <person name="Kim S."/>
        </authorList>
    </citation>
    <scope>NUCLEOTIDE SEQUENCE</scope>
    <source>
        <strain evidence="2">KCTC 42097</strain>
    </source>
</reference>
<dbReference type="Proteomes" id="UP000641137">
    <property type="component" value="Unassembled WGS sequence"/>
</dbReference>
<evidence type="ECO:0000313" key="3">
    <source>
        <dbReference type="Proteomes" id="UP000641137"/>
    </source>
</evidence>
<gene>
    <name evidence="2" type="ORF">GCM10010136_26340</name>
</gene>
<name>A0A8J3DK00_9HYPH</name>
<comment type="caution">
    <text evidence="2">The sequence shown here is derived from an EMBL/GenBank/DDBJ whole genome shotgun (WGS) entry which is preliminary data.</text>
</comment>
<sequence>MDRTAAISEEAGPEPGFPSAGTGTSTGARVIEPKDLFFRTPDNAIARGRDGLDGSTLHLM</sequence>
<evidence type="ECO:0000256" key="1">
    <source>
        <dbReference type="SAM" id="MobiDB-lite"/>
    </source>
</evidence>
<keyword evidence="3" id="KW-1185">Reference proteome</keyword>
<organism evidence="2 3">
    <name type="scientific">Limoniibacter endophyticus</name>
    <dbReference type="NCBI Taxonomy" id="1565040"/>
    <lineage>
        <taxon>Bacteria</taxon>
        <taxon>Pseudomonadati</taxon>
        <taxon>Pseudomonadota</taxon>
        <taxon>Alphaproteobacteria</taxon>
        <taxon>Hyphomicrobiales</taxon>
        <taxon>Bartonellaceae</taxon>
        <taxon>Limoniibacter</taxon>
    </lineage>
</organism>
<proteinExistence type="predicted"/>
<dbReference type="EMBL" id="BMZO01000008">
    <property type="protein sequence ID" value="GHC75930.1"/>
    <property type="molecule type" value="Genomic_DNA"/>
</dbReference>
<evidence type="ECO:0000313" key="2">
    <source>
        <dbReference type="EMBL" id="GHC75930.1"/>
    </source>
</evidence>
<accession>A0A8J3DK00</accession>
<protein>
    <submittedName>
        <fullName evidence="2">Uncharacterized protein</fullName>
    </submittedName>
</protein>
<reference evidence="2" key="1">
    <citation type="journal article" date="2014" name="Int. J. Syst. Evol. Microbiol.">
        <title>Complete genome sequence of Corynebacterium casei LMG S-19264T (=DSM 44701T), isolated from a smear-ripened cheese.</title>
        <authorList>
            <consortium name="US DOE Joint Genome Institute (JGI-PGF)"/>
            <person name="Walter F."/>
            <person name="Albersmeier A."/>
            <person name="Kalinowski J."/>
            <person name="Ruckert C."/>
        </authorList>
    </citation>
    <scope>NUCLEOTIDE SEQUENCE</scope>
    <source>
        <strain evidence="2">KCTC 42097</strain>
    </source>
</reference>
<dbReference type="AlphaFoldDB" id="A0A8J3DK00"/>
<feature type="region of interest" description="Disordered" evidence="1">
    <location>
        <begin position="1"/>
        <end position="34"/>
    </location>
</feature>